<evidence type="ECO:0000256" key="1">
    <source>
        <dbReference type="PROSITE-ProRule" id="PRU00169"/>
    </source>
</evidence>
<dbReference type="SUPFAM" id="SSF52172">
    <property type="entry name" value="CheY-like"/>
    <property type="match status" value="1"/>
</dbReference>
<keyword evidence="1" id="KW-0597">Phosphoprotein</keyword>
<protein>
    <submittedName>
        <fullName evidence="3">Response regulator</fullName>
    </submittedName>
</protein>
<dbReference type="InterPro" id="IPR011006">
    <property type="entry name" value="CheY-like_superfamily"/>
</dbReference>
<evidence type="ECO:0000313" key="3">
    <source>
        <dbReference type="EMBL" id="MFB9056321.1"/>
    </source>
</evidence>
<dbReference type="InterPro" id="IPR052893">
    <property type="entry name" value="TCS_response_regulator"/>
</dbReference>
<accession>A0ABV5FA32</accession>
<reference evidence="3 4" key="1">
    <citation type="submission" date="2024-09" db="EMBL/GenBank/DDBJ databases">
        <authorList>
            <person name="Sun Q."/>
            <person name="Mori K."/>
        </authorList>
    </citation>
    <scope>NUCLEOTIDE SEQUENCE [LARGE SCALE GENOMIC DNA]</scope>
    <source>
        <strain evidence="3 4">CECT 8622</strain>
    </source>
</reference>
<gene>
    <name evidence="3" type="ORF">ACFFU9_06140</name>
</gene>
<dbReference type="PANTHER" id="PTHR44520:SF2">
    <property type="entry name" value="RESPONSE REGULATOR RCP1"/>
    <property type="match status" value="1"/>
</dbReference>
<evidence type="ECO:0000259" key="2">
    <source>
        <dbReference type="PROSITE" id="PS50110"/>
    </source>
</evidence>
<organism evidence="3 4">
    <name type="scientific">Mariniflexile ostreae</name>
    <dbReference type="NCBI Taxonomy" id="1520892"/>
    <lineage>
        <taxon>Bacteria</taxon>
        <taxon>Pseudomonadati</taxon>
        <taxon>Bacteroidota</taxon>
        <taxon>Flavobacteriia</taxon>
        <taxon>Flavobacteriales</taxon>
        <taxon>Flavobacteriaceae</taxon>
        <taxon>Mariniflexile</taxon>
    </lineage>
</organism>
<dbReference type="EMBL" id="JBHMFC010000018">
    <property type="protein sequence ID" value="MFB9056321.1"/>
    <property type="molecule type" value="Genomic_DNA"/>
</dbReference>
<dbReference type="RefSeq" id="WP_379860520.1">
    <property type="nucleotide sequence ID" value="NZ_JBHMFC010000018.1"/>
</dbReference>
<dbReference type="SMART" id="SM00448">
    <property type="entry name" value="REC"/>
    <property type="match status" value="1"/>
</dbReference>
<dbReference type="PANTHER" id="PTHR44520">
    <property type="entry name" value="RESPONSE REGULATOR RCP1-RELATED"/>
    <property type="match status" value="1"/>
</dbReference>
<name>A0ABV5FA32_9FLAO</name>
<dbReference type="Proteomes" id="UP001589585">
    <property type="component" value="Unassembled WGS sequence"/>
</dbReference>
<feature type="domain" description="Response regulatory" evidence="2">
    <location>
        <begin position="7"/>
        <end position="128"/>
    </location>
</feature>
<comment type="caution">
    <text evidence="3">The sequence shown here is derived from an EMBL/GenBank/DDBJ whole genome shotgun (WGS) entry which is preliminary data.</text>
</comment>
<dbReference type="InterPro" id="IPR001789">
    <property type="entry name" value="Sig_transdc_resp-reg_receiver"/>
</dbReference>
<dbReference type="PROSITE" id="PS50110">
    <property type="entry name" value="RESPONSE_REGULATORY"/>
    <property type="match status" value="1"/>
</dbReference>
<keyword evidence="4" id="KW-1185">Reference proteome</keyword>
<evidence type="ECO:0000313" key="4">
    <source>
        <dbReference type="Proteomes" id="UP001589585"/>
    </source>
</evidence>
<sequence length="148" mass="16940">MEKQKLHLLLADDDMDDCDFFKEATDEIPHILKLTILNDGVSLMDFLLKEHTHLPNLIFLDLNMPKKSGIECLKDIKANHALKHIPIIIYSTSLDKTVALHLYHMGALHYIQKPVEFTNIKKVIKKAIGLLSNINSEQSSKEHFIIQS</sequence>
<dbReference type="Pfam" id="PF00072">
    <property type="entry name" value="Response_reg"/>
    <property type="match status" value="1"/>
</dbReference>
<proteinExistence type="predicted"/>
<dbReference type="Gene3D" id="3.40.50.2300">
    <property type="match status" value="1"/>
</dbReference>
<feature type="modified residue" description="4-aspartylphosphate" evidence="1">
    <location>
        <position position="61"/>
    </location>
</feature>